<dbReference type="EC" id="3.1.13.-" evidence="2"/>
<dbReference type="PANTHER" id="PTHR33116">
    <property type="entry name" value="REVERSE TRANSCRIPTASE ZINC-BINDING DOMAIN-CONTAINING PROTEIN-RELATED-RELATED"/>
    <property type="match status" value="1"/>
</dbReference>
<keyword evidence="3" id="KW-1185">Reference proteome</keyword>
<name>A0A2I0B1F2_9ASPA</name>
<dbReference type="AlphaFoldDB" id="A0A2I0B1F2"/>
<dbReference type="Pfam" id="PF13966">
    <property type="entry name" value="zf-RVT"/>
    <property type="match status" value="1"/>
</dbReference>
<dbReference type="PANTHER" id="PTHR33116:SF78">
    <property type="entry name" value="OS12G0587133 PROTEIN"/>
    <property type="match status" value="1"/>
</dbReference>
<reference evidence="2 3" key="1">
    <citation type="journal article" date="2017" name="Nature">
        <title>The Apostasia genome and the evolution of orchids.</title>
        <authorList>
            <person name="Zhang G.Q."/>
            <person name="Liu K.W."/>
            <person name="Li Z."/>
            <person name="Lohaus R."/>
            <person name="Hsiao Y.Y."/>
            <person name="Niu S.C."/>
            <person name="Wang J.Y."/>
            <person name="Lin Y.C."/>
            <person name="Xu Q."/>
            <person name="Chen L.J."/>
            <person name="Yoshida K."/>
            <person name="Fujiwara S."/>
            <person name="Wang Z.W."/>
            <person name="Zhang Y.Q."/>
            <person name="Mitsuda N."/>
            <person name="Wang M."/>
            <person name="Liu G.H."/>
            <person name="Pecoraro L."/>
            <person name="Huang H.X."/>
            <person name="Xiao X.J."/>
            <person name="Lin M."/>
            <person name="Wu X.Y."/>
            <person name="Wu W.L."/>
            <person name="Chen Y.Y."/>
            <person name="Chang S.B."/>
            <person name="Sakamoto S."/>
            <person name="Ohme-Takagi M."/>
            <person name="Yagi M."/>
            <person name="Zeng S.J."/>
            <person name="Shen C.Y."/>
            <person name="Yeh C.M."/>
            <person name="Luo Y.B."/>
            <person name="Tsai W.C."/>
            <person name="Van de Peer Y."/>
            <person name="Liu Z.J."/>
        </authorList>
    </citation>
    <scope>NUCLEOTIDE SEQUENCE [LARGE SCALE GENOMIC DNA]</scope>
    <source>
        <strain evidence="3">cv. Shenzhen</strain>
        <tissue evidence="2">Stem</tissue>
    </source>
</reference>
<gene>
    <name evidence="2" type="ORF">AXF42_Ash018225</name>
</gene>
<dbReference type="EMBL" id="KZ451928">
    <property type="protein sequence ID" value="PKA61612.1"/>
    <property type="molecule type" value="Genomic_DNA"/>
</dbReference>
<sequence length="327" mass="37833">MTEIEKLIRRFLWSGNLNSNAAHLVAWEQVTKPKSAGGLGIHRLEEWRSILVAKLAFKFLNNENTLWVRCFQAKYGNRESIFSTKRGDSWAWKLICLGGTTAMQNSMWKIGNGSNTRVMEDAWVDPNPFMRWPTFVNTIELPPFTVEQFLSENGEWNQAELHRFFGSELASRTGRLPRLQKEERDSLVWLKSDSSKSPTTALYRDLFRGRELPYSWVWKMRAQPRFITFLWRICCDVIPTFGWLKRPHLRESNRCPWGCPAEEDLQHFVCECSFTCVVFHALQKQQAESATGSDVGLPEEAISELQTSHSSPSKHAQPCLVSCHYRK</sequence>
<feature type="domain" description="Reverse transcriptase zinc-binding" evidence="1">
    <location>
        <begin position="203"/>
        <end position="276"/>
    </location>
</feature>
<dbReference type="InterPro" id="IPR026960">
    <property type="entry name" value="RVT-Znf"/>
</dbReference>
<evidence type="ECO:0000313" key="3">
    <source>
        <dbReference type="Proteomes" id="UP000236161"/>
    </source>
</evidence>
<organism evidence="2 3">
    <name type="scientific">Apostasia shenzhenica</name>
    <dbReference type="NCBI Taxonomy" id="1088818"/>
    <lineage>
        <taxon>Eukaryota</taxon>
        <taxon>Viridiplantae</taxon>
        <taxon>Streptophyta</taxon>
        <taxon>Embryophyta</taxon>
        <taxon>Tracheophyta</taxon>
        <taxon>Spermatophyta</taxon>
        <taxon>Magnoliopsida</taxon>
        <taxon>Liliopsida</taxon>
        <taxon>Asparagales</taxon>
        <taxon>Orchidaceae</taxon>
        <taxon>Apostasioideae</taxon>
        <taxon>Apostasia</taxon>
    </lineage>
</organism>
<evidence type="ECO:0000259" key="1">
    <source>
        <dbReference type="Pfam" id="PF13966"/>
    </source>
</evidence>
<dbReference type="GO" id="GO:0016787">
    <property type="term" value="F:hydrolase activity"/>
    <property type="evidence" value="ECO:0007669"/>
    <property type="project" value="UniProtKB-KW"/>
</dbReference>
<dbReference type="STRING" id="1088818.A0A2I0B1F2"/>
<dbReference type="OrthoDB" id="786963at2759"/>
<proteinExistence type="predicted"/>
<evidence type="ECO:0000313" key="2">
    <source>
        <dbReference type="EMBL" id="PKA61612.1"/>
    </source>
</evidence>
<dbReference type="Proteomes" id="UP000236161">
    <property type="component" value="Unassembled WGS sequence"/>
</dbReference>
<protein>
    <submittedName>
        <fullName evidence="2">Ribonuclease H protein</fullName>
        <ecNumber evidence="2">3.1.13.-</ecNumber>
    </submittedName>
</protein>
<accession>A0A2I0B1F2</accession>
<keyword evidence="2" id="KW-0378">Hydrolase</keyword>